<accession>A0A3A3GIK7</accession>
<reference evidence="5 6" key="1">
    <citation type="submission" date="2018-09" db="EMBL/GenBank/DDBJ databases">
        <title>Paenibacillus SK2017-BO5.</title>
        <authorList>
            <person name="Piskunova J.V."/>
            <person name="Dubiley S.A."/>
            <person name="Severinov K.V."/>
        </authorList>
    </citation>
    <scope>NUCLEOTIDE SEQUENCE [LARGE SCALE GENOMIC DNA]</scope>
    <source>
        <strain evidence="5 6">BO5</strain>
    </source>
</reference>
<keyword evidence="1" id="KW-0812">Transmembrane</keyword>
<feature type="domain" description="Sporulation protein YpeB PepSY1 and PepSY2" evidence="3">
    <location>
        <begin position="185"/>
        <end position="374"/>
    </location>
</feature>
<dbReference type="RefSeq" id="WP_119792850.1">
    <property type="nucleotide sequence ID" value="NZ_QYZD01000006.1"/>
</dbReference>
<proteinExistence type="predicted"/>
<evidence type="ECO:0000313" key="6">
    <source>
        <dbReference type="Proteomes" id="UP000266177"/>
    </source>
</evidence>
<name>A0A3A3GIK7_PANTH</name>
<dbReference type="AlphaFoldDB" id="A0A3A3GIK7"/>
<gene>
    <name evidence="5" type="primary">ypeB</name>
    <name evidence="5" type="ORF">DQX05_09060</name>
</gene>
<evidence type="ECO:0000313" key="5">
    <source>
        <dbReference type="EMBL" id="RJG24463.1"/>
    </source>
</evidence>
<feature type="domain" description="PepSY" evidence="2">
    <location>
        <begin position="379"/>
        <end position="435"/>
    </location>
</feature>
<dbReference type="Pfam" id="PF14620">
    <property type="entry name" value="YPEB_PepSY1-2"/>
    <property type="match status" value="1"/>
</dbReference>
<organism evidence="5 6">
    <name type="scientific">Paenibacillus thiaminolyticus</name>
    <name type="common">Bacillus thiaminolyticus</name>
    <dbReference type="NCBI Taxonomy" id="49283"/>
    <lineage>
        <taxon>Bacteria</taxon>
        <taxon>Bacillati</taxon>
        <taxon>Bacillota</taxon>
        <taxon>Bacilli</taxon>
        <taxon>Bacillales</taxon>
        <taxon>Paenibacillaceae</taxon>
        <taxon>Paenibacillus</taxon>
    </lineage>
</organism>
<comment type="caution">
    <text evidence="5">The sequence shown here is derived from an EMBL/GenBank/DDBJ whole genome shotgun (WGS) entry which is preliminary data.</text>
</comment>
<dbReference type="InterPro" id="IPR048402">
    <property type="entry name" value="YpeB_N"/>
</dbReference>
<evidence type="ECO:0000256" key="1">
    <source>
        <dbReference type="SAM" id="Phobius"/>
    </source>
</evidence>
<keyword evidence="1" id="KW-1133">Transmembrane helix</keyword>
<evidence type="ECO:0000259" key="2">
    <source>
        <dbReference type="Pfam" id="PF03413"/>
    </source>
</evidence>
<feature type="transmembrane region" description="Helical" evidence="1">
    <location>
        <begin position="7"/>
        <end position="25"/>
    </location>
</feature>
<dbReference type="NCBIfam" id="TIGR02889">
    <property type="entry name" value="spore_YpeB"/>
    <property type="match status" value="1"/>
</dbReference>
<dbReference type="GO" id="GO:0009847">
    <property type="term" value="P:spore germination"/>
    <property type="evidence" value="ECO:0007669"/>
    <property type="project" value="InterPro"/>
</dbReference>
<evidence type="ECO:0000259" key="4">
    <source>
        <dbReference type="Pfam" id="PF20769"/>
    </source>
</evidence>
<feature type="domain" description="Sporulation protein YpeB N-terminal" evidence="4">
    <location>
        <begin position="30"/>
        <end position="167"/>
    </location>
</feature>
<keyword evidence="1" id="KW-0472">Membrane</keyword>
<dbReference type="EMBL" id="QYZD01000006">
    <property type="protein sequence ID" value="RJG24463.1"/>
    <property type="molecule type" value="Genomic_DNA"/>
</dbReference>
<dbReference type="Pfam" id="PF03413">
    <property type="entry name" value="PepSY"/>
    <property type="match status" value="1"/>
</dbReference>
<protein>
    <submittedName>
        <fullName evidence="5">Germination protein YpeB</fullName>
    </submittedName>
</protein>
<dbReference type="OrthoDB" id="2372097at2"/>
<dbReference type="Proteomes" id="UP000266177">
    <property type="component" value="Unassembled WGS sequence"/>
</dbReference>
<evidence type="ECO:0000259" key="3">
    <source>
        <dbReference type="Pfam" id="PF14620"/>
    </source>
</evidence>
<dbReference type="Pfam" id="PF20769">
    <property type="entry name" value="YPEB_N"/>
    <property type="match status" value="1"/>
</dbReference>
<dbReference type="InterPro" id="IPR014239">
    <property type="entry name" value="YpeB_PepSY1-2"/>
</dbReference>
<dbReference type="InterPro" id="IPR025711">
    <property type="entry name" value="PepSY"/>
</dbReference>
<sequence>MYKRFSAVMFPIVTLFFIGAIVWGYQEHQEKNSILIKAENQYQRAFHDLTYHVDRLHSELGRTLAVNSTSQAMHRKGLANVWRITSQAQNEINQLPLTMLPFNKTEDFLSRISNFAYRTSIRDLTKKPLSDDEVKTLKTLYKNAGDISKDLQKVQHKVLADNLRWMDVETAMASEQTSLDNKIIDGFKSVDKKVAEYPELNWGPTIANMYTKRSVKMLKGQPLSVQQIRQKAEQFLGKKNYKKIEVRENGKGTEHESYTAFADYGNDGKGTVTIDFTKQGMLMAYMDAREIKEKRVSMKQATQSAKQFLKKHEYPDMEAVKYNELNRVGSFTFVPVVNGVYIYPQQVGVRVALDNGEVTGLQATDYVYEHKERTSGKPKLTKQEAQKMLHPEMEVQFDRLSLIKNDEGEEVLCYEFGGKINGNTYRIYINAENGQEEHIEDMTIVHE</sequence>